<protein>
    <submittedName>
        <fullName evidence="1">Ubiquitin-specific protease family C19-related protein</fullName>
    </submittedName>
</protein>
<evidence type="ECO:0000313" key="2">
    <source>
        <dbReference type="Proteomes" id="UP000829398"/>
    </source>
</evidence>
<dbReference type="EMBL" id="CM039171">
    <property type="protein sequence ID" value="KAH9798080.1"/>
    <property type="molecule type" value="Genomic_DNA"/>
</dbReference>
<accession>A0ACB8NKG9</accession>
<name>A0ACB8NKG9_CITSI</name>
<gene>
    <name evidence="1" type="ORF">KPL71_006079</name>
</gene>
<organism evidence="1 2">
    <name type="scientific">Citrus sinensis</name>
    <name type="common">Sweet orange</name>
    <name type="synonym">Citrus aurantium var. sinensis</name>
    <dbReference type="NCBI Taxonomy" id="2711"/>
    <lineage>
        <taxon>Eukaryota</taxon>
        <taxon>Viridiplantae</taxon>
        <taxon>Streptophyta</taxon>
        <taxon>Embryophyta</taxon>
        <taxon>Tracheophyta</taxon>
        <taxon>Spermatophyta</taxon>
        <taxon>Magnoliopsida</taxon>
        <taxon>eudicotyledons</taxon>
        <taxon>Gunneridae</taxon>
        <taxon>Pentapetalae</taxon>
        <taxon>rosids</taxon>
        <taxon>malvids</taxon>
        <taxon>Sapindales</taxon>
        <taxon>Rutaceae</taxon>
        <taxon>Aurantioideae</taxon>
        <taxon>Citrus</taxon>
    </lineage>
</organism>
<keyword evidence="2" id="KW-1185">Reference proteome</keyword>
<sequence>MTTRIPSHQLSSGLYVSGRPEQLKERQPTMASRAVPYTGGDVKKSGELGKMFDIQVTDQANTKLPSRPSSSSQPNSGSVRSGSNSGPVKKTSGPLPLQPTGLITSGPIGSGPLSNRRSGQLDYSGSGSGSVKAGYGSAVTSLGEDVKVGFRVSRAVAWVVMVVVAMGVMVGAFLMVAVKKAVVLVAVAAVVGPLFIGMIWNCVWGRRGLLGFVKKYPDTELRGAIDGQYVKVTGVVTCGSIPLESSYQRVPRCVYVSTELHEYKGCGGKPANPKHRCFSWGSRHLESGLRALVKAGYGAKVAPFVKPATVVNITKGNRDLSPSFLRWLADRNLSSDDRIMRLKEGYIKEGSTVSVMGVVRRHDNVLMIVPSTEPVSTGCQWSRCLLPTYVEGLILTCDDNQDGDVVPV</sequence>
<comment type="caution">
    <text evidence="1">The sequence shown here is derived from an EMBL/GenBank/DDBJ whole genome shotgun (WGS) entry which is preliminary data.</text>
</comment>
<reference evidence="2" key="1">
    <citation type="journal article" date="2023" name="Hortic. Res.">
        <title>A chromosome-level phased genome enabling allele-level studies in sweet orange: a case study on citrus Huanglongbing tolerance.</title>
        <authorList>
            <person name="Wu B."/>
            <person name="Yu Q."/>
            <person name="Deng Z."/>
            <person name="Duan Y."/>
            <person name="Luo F."/>
            <person name="Gmitter F. Jr."/>
        </authorList>
    </citation>
    <scope>NUCLEOTIDE SEQUENCE [LARGE SCALE GENOMIC DNA]</scope>
    <source>
        <strain evidence="2">cv. Valencia</strain>
    </source>
</reference>
<keyword evidence="1" id="KW-0645">Protease</keyword>
<proteinExistence type="predicted"/>
<dbReference type="Proteomes" id="UP000829398">
    <property type="component" value="Chromosome 2"/>
</dbReference>
<keyword evidence="1" id="KW-0378">Hydrolase</keyword>
<evidence type="ECO:0000313" key="1">
    <source>
        <dbReference type="EMBL" id="KAH9798080.1"/>
    </source>
</evidence>